<evidence type="ECO:0000256" key="1">
    <source>
        <dbReference type="SAM" id="MobiDB-lite"/>
    </source>
</evidence>
<dbReference type="Proteomes" id="UP000631034">
    <property type="component" value="Unassembled WGS sequence"/>
</dbReference>
<accession>A0A8J6Z0M5</accession>
<gene>
    <name evidence="2" type="ORF">IHV25_08590</name>
</gene>
<name>A0A8J6Z0M5_9PROT</name>
<organism evidence="2 3">
    <name type="scientific">Phaeovibrio sulfidiphilus</name>
    <dbReference type="NCBI Taxonomy" id="1220600"/>
    <lineage>
        <taxon>Bacteria</taxon>
        <taxon>Pseudomonadati</taxon>
        <taxon>Pseudomonadota</taxon>
        <taxon>Alphaproteobacteria</taxon>
        <taxon>Rhodospirillales</taxon>
        <taxon>Rhodospirillaceae</taxon>
        <taxon>Phaeovibrio</taxon>
    </lineage>
</organism>
<evidence type="ECO:0000313" key="2">
    <source>
        <dbReference type="EMBL" id="MBE1237703.1"/>
    </source>
</evidence>
<evidence type="ECO:0000313" key="3">
    <source>
        <dbReference type="Proteomes" id="UP000631034"/>
    </source>
</evidence>
<protein>
    <submittedName>
        <fullName evidence="2">Uncharacterized protein</fullName>
    </submittedName>
</protein>
<sequence>MIAEALRALLMPADPVARKLGLVREMVAFESRARRLRRAWAPHREAAHTAILSALSHVPGRGSMAVLGSGLLLEIPLETLARAFGTIILVDAVFPRAVRKRARAAGSVRLVEADLTGVLRAIAAAPGAIPPVPCPAPLPPEALAADLVISANVLSQLPVLPRLHLERAGHADAKIGVFCERLVAAHLHALEGARGDVFFLGDVEREETRTGGACERYDLVYGVCPELEACKTWWWDLAPPGEEGRGLRVRHKVRAGFLRRAGLSDGAGKTGDREDPGPGGCTGRGSVSPEPL</sequence>
<reference evidence="2" key="1">
    <citation type="submission" date="2020-10" db="EMBL/GenBank/DDBJ databases">
        <title>Genome sequence of the unusual species of purple photosynthetic bacteria, Phaeovibrio sulfidiphilus DSM 23193, type strain.</title>
        <authorList>
            <person name="Kyndt J.A."/>
            <person name="Meyer T.E."/>
        </authorList>
    </citation>
    <scope>NUCLEOTIDE SEQUENCE</scope>
    <source>
        <strain evidence="2">DSM 23193</strain>
    </source>
</reference>
<dbReference type="EMBL" id="JACZHT010000006">
    <property type="protein sequence ID" value="MBE1237703.1"/>
    <property type="molecule type" value="Genomic_DNA"/>
</dbReference>
<comment type="caution">
    <text evidence="2">The sequence shown here is derived from an EMBL/GenBank/DDBJ whole genome shotgun (WGS) entry which is preliminary data.</text>
</comment>
<proteinExistence type="predicted"/>
<dbReference type="AlphaFoldDB" id="A0A8J6Z0M5"/>
<feature type="region of interest" description="Disordered" evidence="1">
    <location>
        <begin position="262"/>
        <end position="292"/>
    </location>
</feature>
<keyword evidence="3" id="KW-1185">Reference proteome</keyword>